<reference evidence="9" key="1">
    <citation type="submission" date="2021-02" db="EMBL/GenBank/DDBJ databases">
        <title>Natronogracilivirga saccharolytica gen. nov. sp. nov. a new anaerobic, haloalkiliphilic carbohydrate-fermenting bacterium from soda lake and proposing of Cyclonatronumiaceae fam. nov. in the phylum Balneolaeota.</title>
        <authorList>
            <person name="Zhilina T.N."/>
            <person name="Sorokin D.Y."/>
            <person name="Zavarzina D.G."/>
            <person name="Toshchakov S.V."/>
            <person name="Kublanov I.V."/>
        </authorList>
    </citation>
    <scope>NUCLEOTIDE SEQUENCE</scope>
    <source>
        <strain evidence="9">Z-1702</strain>
    </source>
</reference>
<dbReference type="InterPro" id="IPR005238">
    <property type="entry name" value="ComB-like"/>
</dbReference>
<gene>
    <name evidence="8" type="primary">comB</name>
    <name evidence="9" type="ORF">NATSA_02605</name>
</gene>
<dbReference type="PANTHER" id="PTHR37311">
    <property type="entry name" value="2-PHOSPHOSULFOLACTATE PHOSPHATASE-RELATED"/>
    <property type="match status" value="1"/>
</dbReference>
<dbReference type="HAMAP" id="MF_00490">
    <property type="entry name" value="ComB"/>
    <property type="match status" value="1"/>
</dbReference>
<evidence type="ECO:0000256" key="5">
    <source>
        <dbReference type="ARBA" id="ARBA00022801"/>
    </source>
</evidence>
<evidence type="ECO:0000313" key="9">
    <source>
        <dbReference type="EMBL" id="MBP3191547.1"/>
    </source>
</evidence>
<evidence type="ECO:0000313" key="10">
    <source>
        <dbReference type="Proteomes" id="UP000673975"/>
    </source>
</evidence>
<sequence>MNNNIDVYSSSVAFTEDDVRDKTVVVIDVLRACSTIQAALENGAAGVIPVAENDDAGKYTRSLDASRILLCGEKGGKKIEGYRLGNSPLEYVYDIVNAKIIILKTTNGTRAVTRSSNAKEVLIASFLNLTAVVDYLKKQNTRDVLLICSGWNNRLSIEDMLCAGTLTYRLFDGKLPADATDGTKVAFSLYQKFGENISKLIDSSNHAKRLKAIGYEKDIDFCSQVDLYSSVPVLYQGMIRLN</sequence>
<dbReference type="GO" id="GO:0000287">
    <property type="term" value="F:magnesium ion binding"/>
    <property type="evidence" value="ECO:0007669"/>
    <property type="project" value="UniProtKB-UniRule"/>
</dbReference>
<keyword evidence="6 8" id="KW-0460">Magnesium</keyword>
<dbReference type="InterPro" id="IPR036702">
    <property type="entry name" value="ComB-like_sf"/>
</dbReference>
<evidence type="ECO:0000256" key="4">
    <source>
        <dbReference type="ARBA" id="ARBA00021948"/>
    </source>
</evidence>
<dbReference type="AlphaFoldDB" id="A0A8J7RRC3"/>
<dbReference type="GO" id="GO:0050532">
    <property type="term" value="F:2-phosphosulfolactate phosphatase activity"/>
    <property type="evidence" value="ECO:0007669"/>
    <property type="project" value="UniProtKB-UniRule"/>
</dbReference>
<dbReference type="EMBL" id="JAFIDN010000002">
    <property type="protein sequence ID" value="MBP3191547.1"/>
    <property type="molecule type" value="Genomic_DNA"/>
</dbReference>
<dbReference type="PANTHER" id="PTHR37311:SF1">
    <property type="entry name" value="2-PHOSPHOSULFOLACTATE PHOSPHATASE-RELATED"/>
    <property type="match status" value="1"/>
</dbReference>
<evidence type="ECO:0000256" key="1">
    <source>
        <dbReference type="ARBA" id="ARBA00001946"/>
    </source>
</evidence>
<comment type="cofactor">
    <cofactor evidence="1 8">
        <name>Mg(2+)</name>
        <dbReference type="ChEBI" id="CHEBI:18420"/>
    </cofactor>
</comment>
<dbReference type="Gene3D" id="3.90.1560.10">
    <property type="entry name" value="ComB-like"/>
    <property type="match status" value="1"/>
</dbReference>
<dbReference type="SUPFAM" id="SSF142823">
    <property type="entry name" value="ComB-like"/>
    <property type="match status" value="1"/>
</dbReference>
<keyword evidence="5 8" id="KW-0378">Hydrolase</keyword>
<evidence type="ECO:0000256" key="6">
    <source>
        <dbReference type="ARBA" id="ARBA00022842"/>
    </source>
</evidence>
<dbReference type="GO" id="GO:0050545">
    <property type="term" value="F:sulfopyruvate decarboxylase activity"/>
    <property type="evidence" value="ECO:0007669"/>
    <property type="project" value="TreeGrafter"/>
</dbReference>
<comment type="catalytic activity">
    <reaction evidence="7 8">
        <text>(2R)-O-phospho-3-sulfolactate + H2O = (2R)-3-sulfolactate + phosphate</text>
        <dbReference type="Rhea" id="RHEA:23416"/>
        <dbReference type="ChEBI" id="CHEBI:15377"/>
        <dbReference type="ChEBI" id="CHEBI:15597"/>
        <dbReference type="ChEBI" id="CHEBI:43474"/>
        <dbReference type="ChEBI" id="CHEBI:58738"/>
        <dbReference type="EC" id="3.1.3.71"/>
    </reaction>
</comment>
<name>A0A8J7RRC3_9BACT</name>
<dbReference type="RefSeq" id="WP_210510163.1">
    <property type="nucleotide sequence ID" value="NZ_JAFIDN010000002.1"/>
</dbReference>
<protein>
    <recommendedName>
        <fullName evidence="4 8">Probable 2-phosphosulfolactate phosphatase</fullName>
        <ecNumber evidence="3 8">3.1.3.71</ecNumber>
    </recommendedName>
</protein>
<comment type="similarity">
    <text evidence="2 8">Belongs to the ComB family.</text>
</comment>
<dbReference type="Pfam" id="PF04029">
    <property type="entry name" value="2-ph_phosp"/>
    <property type="match status" value="1"/>
</dbReference>
<proteinExistence type="inferred from homology"/>
<keyword evidence="10" id="KW-1185">Reference proteome</keyword>
<evidence type="ECO:0000256" key="2">
    <source>
        <dbReference type="ARBA" id="ARBA00009997"/>
    </source>
</evidence>
<dbReference type="FunFam" id="3.90.1560.10:FF:000001">
    <property type="entry name" value="Probable 2-phosphosulfolactate phosphatase"/>
    <property type="match status" value="1"/>
</dbReference>
<evidence type="ECO:0000256" key="8">
    <source>
        <dbReference type="HAMAP-Rule" id="MF_00490"/>
    </source>
</evidence>
<evidence type="ECO:0000256" key="3">
    <source>
        <dbReference type="ARBA" id="ARBA00012953"/>
    </source>
</evidence>
<accession>A0A8J7RRC3</accession>
<comment type="caution">
    <text evidence="9">The sequence shown here is derived from an EMBL/GenBank/DDBJ whole genome shotgun (WGS) entry which is preliminary data.</text>
</comment>
<evidence type="ECO:0000256" key="7">
    <source>
        <dbReference type="ARBA" id="ARBA00033711"/>
    </source>
</evidence>
<dbReference type="EC" id="3.1.3.71" evidence="3 8"/>
<organism evidence="9 10">
    <name type="scientific">Natronogracilivirga saccharolytica</name>
    <dbReference type="NCBI Taxonomy" id="2812953"/>
    <lineage>
        <taxon>Bacteria</taxon>
        <taxon>Pseudomonadati</taxon>
        <taxon>Balneolota</taxon>
        <taxon>Balneolia</taxon>
        <taxon>Balneolales</taxon>
        <taxon>Cyclonatronaceae</taxon>
        <taxon>Natronogracilivirga</taxon>
    </lineage>
</organism>
<dbReference type="Proteomes" id="UP000673975">
    <property type="component" value="Unassembled WGS sequence"/>
</dbReference>